<evidence type="ECO:0000313" key="8">
    <source>
        <dbReference type="EMBL" id="TFU00325.1"/>
    </source>
</evidence>
<dbReference type="InterPro" id="IPR036264">
    <property type="entry name" value="Bact_exopeptidase_dim_dom"/>
</dbReference>
<dbReference type="InterPro" id="IPR011650">
    <property type="entry name" value="Peptidase_M20_dimer"/>
</dbReference>
<proteinExistence type="inferred from homology"/>
<keyword evidence="9" id="KW-1185">Reference proteome</keyword>
<dbReference type="Gene3D" id="3.30.70.360">
    <property type="match status" value="1"/>
</dbReference>
<reference evidence="8 9" key="1">
    <citation type="submission" date="2019-02" db="EMBL/GenBank/DDBJ databases">
        <title>Polymorphobacter sp. isolated from the lake at the Tibet of China.</title>
        <authorList>
            <person name="Li A."/>
        </authorList>
    </citation>
    <scope>NUCLEOTIDE SEQUENCE [LARGE SCALE GENOMIC DNA]</scope>
    <source>
        <strain evidence="8 9">DJ1R-1</strain>
    </source>
</reference>
<dbReference type="NCBIfam" id="NF006596">
    <property type="entry name" value="PRK09133.1"/>
    <property type="match status" value="1"/>
</dbReference>
<dbReference type="InterPro" id="IPR047177">
    <property type="entry name" value="Pept_M20A"/>
</dbReference>
<gene>
    <name evidence="8" type="ORF">EUV02_14830</name>
</gene>
<dbReference type="Pfam" id="PF07687">
    <property type="entry name" value="M20_dimer"/>
    <property type="match status" value="1"/>
</dbReference>
<dbReference type="SUPFAM" id="SSF53187">
    <property type="entry name" value="Zn-dependent exopeptidases"/>
    <property type="match status" value="1"/>
</dbReference>
<dbReference type="InterPro" id="IPR002933">
    <property type="entry name" value="Peptidase_M20"/>
</dbReference>
<organism evidence="8 9">
    <name type="scientific">Glacieibacterium arshaanense</name>
    <dbReference type="NCBI Taxonomy" id="2511025"/>
    <lineage>
        <taxon>Bacteria</taxon>
        <taxon>Pseudomonadati</taxon>
        <taxon>Pseudomonadota</taxon>
        <taxon>Alphaproteobacteria</taxon>
        <taxon>Sphingomonadales</taxon>
        <taxon>Sphingosinicellaceae</taxon>
        <taxon>Glacieibacterium</taxon>
    </lineage>
</organism>
<evidence type="ECO:0000256" key="5">
    <source>
        <dbReference type="ARBA" id="ARBA00022833"/>
    </source>
</evidence>
<dbReference type="GO" id="GO:0006508">
    <property type="term" value="P:proteolysis"/>
    <property type="evidence" value="ECO:0007669"/>
    <property type="project" value="UniProtKB-KW"/>
</dbReference>
<feature type="domain" description="Peptidase M20 dimerisation" evidence="7">
    <location>
        <begin position="216"/>
        <end position="360"/>
    </location>
</feature>
<dbReference type="OrthoDB" id="9809784at2"/>
<dbReference type="AlphaFoldDB" id="A0A4Y9EJG0"/>
<dbReference type="PANTHER" id="PTHR45962:SF1">
    <property type="entry name" value="N-FATTY-ACYL-AMINO ACID SYNTHASE_HYDROLASE PM20D1"/>
    <property type="match status" value="1"/>
</dbReference>
<dbReference type="PROSITE" id="PS00759">
    <property type="entry name" value="ARGE_DAPE_CPG2_2"/>
    <property type="match status" value="1"/>
</dbReference>
<dbReference type="Proteomes" id="UP000297737">
    <property type="component" value="Unassembled WGS sequence"/>
</dbReference>
<evidence type="ECO:0000313" key="9">
    <source>
        <dbReference type="Proteomes" id="UP000297737"/>
    </source>
</evidence>
<evidence type="ECO:0000256" key="2">
    <source>
        <dbReference type="ARBA" id="ARBA00022670"/>
    </source>
</evidence>
<feature type="chain" id="PRO_5021276852" evidence="6">
    <location>
        <begin position="21"/>
        <end position="469"/>
    </location>
</feature>
<evidence type="ECO:0000256" key="1">
    <source>
        <dbReference type="ARBA" id="ARBA00006247"/>
    </source>
</evidence>
<dbReference type="InterPro" id="IPR001261">
    <property type="entry name" value="ArgE/DapE_CS"/>
</dbReference>
<dbReference type="GO" id="GO:0046872">
    <property type="term" value="F:metal ion binding"/>
    <property type="evidence" value="ECO:0007669"/>
    <property type="project" value="UniProtKB-KW"/>
</dbReference>
<dbReference type="Pfam" id="PF01546">
    <property type="entry name" value="Peptidase_M20"/>
    <property type="match status" value="1"/>
</dbReference>
<keyword evidence="5" id="KW-0862">Zinc</keyword>
<dbReference type="RefSeq" id="WP_135247086.1">
    <property type="nucleotide sequence ID" value="NZ_SIHO01000004.1"/>
</dbReference>
<accession>A0A4Y9EJG0</accession>
<keyword evidence="3" id="KW-0479">Metal-binding</keyword>
<evidence type="ECO:0000256" key="3">
    <source>
        <dbReference type="ARBA" id="ARBA00022723"/>
    </source>
</evidence>
<keyword evidence="2" id="KW-0645">Protease</keyword>
<evidence type="ECO:0000259" key="7">
    <source>
        <dbReference type="Pfam" id="PF07687"/>
    </source>
</evidence>
<dbReference type="SUPFAM" id="SSF55031">
    <property type="entry name" value="Bacterial exopeptidase dimerisation domain"/>
    <property type="match status" value="1"/>
</dbReference>
<keyword evidence="6" id="KW-0732">Signal</keyword>
<comment type="caution">
    <text evidence="8">The sequence shown here is derived from an EMBL/GenBank/DDBJ whole genome shotgun (WGS) entry which is preliminary data.</text>
</comment>
<name>A0A4Y9EJG0_9SPHN</name>
<dbReference type="Gene3D" id="1.10.150.900">
    <property type="match status" value="1"/>
</dbReference>
<keyword evidence="4 8" id="KW-0378">Hydrolase</keyword>
<comment type="similarity">
    <text evidence="1">Belongs to the peptidase M20A family.</text>
</comment>
<dbReference type="EMBL" id="SIHO01000004">
    <property type="protein sequence ID" value="TFU00325.1"/>
    <property type="molecule type" value="Genomic_DNA"/>
</dbReference>
<feature type="signal peptide" evidence="6">
    <location>
        <begin position="1"/>
        <end position="20"/>
    </location>
</feature>
<evidence type="ECO:0000256" key="4">
    <source>
        <dbReference type="ARBA" id="ARBA00022801"/>
    </source>
</evidence>
<dbReference type="PANTHER" id="PTHR45962">
    <property type="entry name" value="N-FATTY-ACYL-AMINO ACID SYNTHASE/HYDROLASE PM20D1"/>
    <property type="match status" value="1"/>
</dbReference>
<dbReference type="Gene3D" id="3.40.630.10">
    <property type="entry name" value="Zn peptidases"/>
    <property type="match status" value="1"/>
</dbReference>
<sequence>MLKLLGTALFAAALALPVAAQTPRPDQAQFRALYKELVETNTTHSTGSCTLAAQRMAAHLKTAGFADADLNVFVPPGFPLDGGLIATLPGSDPKAAAIILLAHLDVVEAKREDWTRDPFVLIEENGYFYGRGSIDDKSQAAIFTDSMARLKAKKPPLRTIKLVLTCGEESGARINNIRWLIDNHRDWLNAAFALNEGGSGTLDAQGKPQTLGFQAGEKVSQNFRLEATNPGGHSSMPRPDNAIYDLSRGLVGLADYQFPVMFNDTTRGYFGAMAGIVGGDTGKAMTALLANPQDVAADAIVSKNAAWHSMLRTTCVATLTEGGHAINALPQRASANVNCRMFPGDPAANVQAQLVKAMGSTGVTVTAVPPVNPTPPPPPLTPLVFGTAKHIAAKHFPGVPVLPMMLTGATDGRFLTGAGVPTYGVPGAFLAEDSGMHGLNEHVSVAGLYAQRDYLFDLIQAYAATKDTQ</sequence>
<protein>
    <submittedName>
        <fullName evidence="8">M20/M25/M40 family metallo-hydrolase</fullName>
    </submittedName>
</protein>
<dbReference type="GO" id="GO:0008233">
    <property type="term" value="F:peptidase activity"/>
    <property type="evidence" value="ECO:0007669"/>
    <property type="project" value="UniProtKB-KW"/>
</dbReference>
<evidence type="ECO:0000256" key="6">
    <source>
        <dbReference type="SAM" id="SignalP"/>
    </source>
</evidence>